<dbReference type="Proteomes" id="UP001172082">
    <property type="component" value="Unassembled WGS sequence"/>
</dbReference>
<dbReference type="PANTHER" id="PTHR37299">
    <property type="entry name" value="TRANSCRIPTIONAL REGULATOR-RELATED"/>
    <property type="match status" value="1"/>
</dbReference>
<evidence type="ECO:0000313" key="4">
    <source>
        <dbReference type="EMBL" id="MDN5204483.1"/>
    </source>
</evidence>
<dbReference type="InterPro" id="IPR046947">
    <property type="entry name" value="LytR-like"/>
</dbReference>
<reference evidence="4" key="1">
    <citation type="submission" date="2023-06" db="EMBL/GenBank/DDBJ databases">
        <title>Genomic of Parafulvivirga corallium.</title>
        <authorList>
            <person name="Wang G."/>
        </authorList>
    </citation>
    <scope>NUCLEOTIDE SEQUENCE</scope>
    <source>
        <strain evidence="4">BMA10</strain>
    </source>
</reference>
<dbReference type="InterPro" id="IPR007492">
    <property type="entry name" value="LytTR_DNA-bd_dom"/>
</dbReference>
<keyword evidence="4" id="KW-0238">DNA-binding</keyword>
<dbReference type="Pfam" id="PF04397">
    <property type="entry name" value="LytTR"/>
    <property type="match status" value="1"/>
</dbReference>
<feature type="domain" description="HTH LytTR-type" evidence="3">
    <location>
        <begin position="131"/>
        <end position="202"/>
    </location>
</feature>
<dbReference type="InterPro" id="IPR011006">
    <property type="entry name" value="CheY-like_superfamily"/>
</dbReference>
<feature type="domain" description="Response regulatory" evidence="2">
    <location>
        <begin position="6"/>
        <end position="117"/>
    </location>
</feature>
<dbReference type="PROSITE" id="PS50930">
    <property type="entry name" value="HTH_LYTTR"/>
    <property type="match status" value="1"/>
</dbReference>
<accession>A0ABT8KY04</accession>
<dbReference type="Gene3D" id="3.40.50.2300">
    <property type="match status" value="1"/>
</dbReference>
<evidence type="ECO:0000259" key="2">
    <source>
        <dbReference type="PROSITE" id="PS50110"/>
    </source>
</evidence>
<dbReference type="RefSeq" id="WP_346754504.1">
    <property type="nucleotide sequence ID" value="NZ_JAUJEA010000011.1"/>
</dbReference>
<proteinExistence type="predicted"/>
<comment type="caution">
    <text evidence="4">The sequence shown here is derived from an EMBL/GenBank/DDBJ whole genome shotgun (WGS) entry which is preliminary data.</text>
</comment>
<dbReference type="EMBL" id="JAUJEA010000011">
    <property type="protein sequence ID" value="MDN5204483.1"/>
    <property type="molecule type" value="Genomic_DNA"/>
</dbReference>
<dbReference type="SMART" id="SM00448">
    <property type="entry name" value="REC"/>
    <property type="match status" value="1"/>
</dbReference>
<organism evidence="4 5">
    <name type="scientific">Splendidivirga corallicola</name>
    <dbReference type="NCBI Taxonomy" id="3051826"/>
    <lineage>
        <taxon>Bacteria</taxon>
        <taxon>Pseudomonadati</taxon>
        <taxon>Bacteroidota</taxon>
        <taxon>Cytophagia</taxon>
        <taxon>Cytophagales</taxon>
        <taxon>Splendidivirgaceae</taxon>
        <taxon>Splendidivirga</taxon>
    </lineage>
</organism>
<dbReference type="Pfam" id="PF00072">
    <property type="entry name" value="Response_reg"/>
    <property type="match status" value="1"/>
</dbReference>
<dbReference type="SUPFAM" id="SSF52172">
    <property type="entry name" value="CheY-like"/>
    <property type="match status" value="1"/>
</dbReference>
<dbReference type="Gene3D" id="2.40.50.1020">
    <property type="entry name" value="LytTr DNA-binding domain"/>
    <property type="match status" value="1"/>
</dbReference>
<dbReference type="PANTHER" id="PTHR37299:SF1">
    <property type="entry name" value="STAGE 0 SPORULATION PROTEIN A HOMOLOG"/>
    <property type="match status" value="1"/>
</dbReference>
<dbReference type="PROSITE" id="PS50110">
    <property type="entry name" value="RESPONSE_REGULATORY"/>
    <property type="match status" value="1"/>
</dbReference>
<dbReference type="SMART" id="SM00850">
    <property type="entry name" value="LytTR"/>
    <property type="match status" value="1"/>
</dbReference>
<protein>
    <submittedName>
        <fullName evidence="4">LytTR family DNA-binding domain-containing protein</fullName>
    </submittedName>
</protein>
<keyword evidence="1" id="KW-0597">Phosphoprotein</keyword>
<dbReference type="InterPro" id="IPR001789">
    <property type="entry name" value="Sig_transdc_resp-reg_receiver"/>
</dbReference>
<dbReference type="GO" id="GO:0003677">
    <property type="term" value="F:DNA binding"/>
    <property type="evidence" value="ECO:0007669"/>
    <property type="project" value="UniProtKB-KW"/>
</dbReference>
<feature type="modified residue" description="4-aspartylphosphate" evidence="1">
    <location>
        <position position="57"/>
    </location>
</feature>
<evidence type="ECO:0000313" key="5">
    <source>
        <dbReference type="Proteomes" id="UP001172082"/>
    </source>
</evidence>
<evidence type="ECO:0000259" key="3">
    <source>
        <dbReference type="PROSITE" id="PS50930"/>
    </source>
</evidence>
<gene>
    <name evidence="4" type="ORF">QQ008_24025</name>
</gene>
<evidence type="ECO:0000256" key="1">
    <source>
        <dbReference type="PROSITE-ProRule" id="PRU00169"/>
    </source>
</evidence>
<sequence length="230" mass="26591">MDKKLKCIIIDDDPISQKIVEGLVQKTESLELEGIYDNPISAVEVIKEENLDLLFLDVEMPDMTGLEMLGTLKNSPKVIIISSKDKYAIDAFDYDVVDYLVKPIENYARFLKAVNRVFEKQDAPKSEKDNIFIKVDSLLVNFDLQDIIRVEAYGDYVKIYTEDKTHTVYNTLKTVAEKLPSDEFIRIHRSHIVRIDKIKNIDNTNLEIHNKILPISTKYKSDLLKRIKVL</sequence>
<name>A0ABT8KY04_9BACT</name>
<keyword evidence="5" id="KW-1185">Reference proteome</keyword>